<keyword evidence="2" id="KW-1185">Reference proteome</keyword>
<dbReference type="GO" id="GO:0061343">
    <property type="term" value="P:cell adhesion involved in heart morphogenesis"/>
    <property type="evidence" value="ECO:0007669"/>
    <property type="project" value="TreeGrafter"/>
</dbReference>
<dbReference type="AlphaFoldDB" id="A0A0N4WS53"/>
<reference evidence="1 2" key="2">
    <citation type="submission" date="2018-11" db="EMBL/GenBank/DDBJ databases">
        <authorList>
            <consortium name="Pathogen Informatics"/>
        </authorList>
    </citation>
    <scope>NUCLEOTIDE SEQUENCE [LARGE SCALE GENOMIC DNA]</scope>
    <source>
        <strain evidence="1 2">MHpl1</strain>
    </source>
</reference>
<gene>
    <name evidence="1" type="ORF">HPLM_LOCUS14338</name>
</gene>
<dbReference type="EMBL" id="UZAF01018532">
    <property type="protein sequence ID" value="VDO52475.1"/>
    <property type="molecule type" value="Genomic_DNA"/>
</dbReference>
<evidence type="ECO:0000313" key="3">
    <source>
        <dbReference type="WBParaSite" id="HPLM_0001434601-mRNA-1"/>
    </source>
</evidence>
<dbReference type="WBParaSite" id="HPLM_0001434601-mRNA-1">
    <property type="protein sequence ID" value="HPLM_0001434601-mRNA-1"/>
    <property type="gene ID" value="HPLM_0001434601"/>
</dbReference>
<reference evidence="3" key="1">
    <citation type="submission" date="2017-02" db="UniProtKB">
        <authorList>
            <consortium name="WormBaseParasite"/>
        </authorList>
    </citation>
    <scope>IDENTIFICATION</scope>
</reference>
<protein>
    <submittedName>
        <fullName evidence="3">Reverse transcriptase</fullName>
    </submittedName>
</protein>
<accession>A0A0N4WS53</accession>
<dbReference type="PANTHER" id="PTHR33395:SF21">
    <property type="entry name" value="PERICARDIN"/>
    <property type="match status" value="1"/>
</dbReference>
<dbReference type="Proteomes" id="UP000268014">
    <property type="component" value="Unassembled WGS sequence"/>
</dbReference>
<dbReference type="PANTHER" id="PTHR33395">
    <property type="entry name" value="TRANSCRIPTASE, PUTATIVE-RELATED-RELATED"/>
    <property type="match status" value="1"/>
</dbReference>
<dbReference type="GO" id="GO:0007508">
    <property type="term" value="P:larval heart development"/>
    <property type="evidence" value="ECO:0007669"/>
    <property type="project" value="TreeGrafter"/>
</dbReference>
<evidence type="ECO:0000313" key="1">
    <source>
        <dbReference type="EMBL" id="VDO52475.1"/>
    </source>
</evidence>
<name>A0A0N4WS53_HAEPC</name>
<dbReference type="OrthoDB" id="410104at2759"/>
<organism evidence="3">
    <name type="scientific">Haemonchus placei</name>
    <name type="common">Barber's pole worm</name>
    <dbReference type="NCBI Taxonomy" id="6290"/>
    <lineage>
        <taxon>Eukaryota</taxon>
        <taxon>Metazoa</taxon>
        <taxon>Ecdysozoa</taxon>
        <taxon>Nematoda</taxon>
        <taxon>Chromadorea</taxon>
        <taxon>Rhabditida</taxon>
        <taxon>Rhabditina</taxon>
        <taxon>Rhabditomorpha</taxon>
        <taxon>Strongyloidea</taxon>
        <taxon>Trichostrongylidae</taxon>
        <taxon>Haemonchus</taxon>
    </lineage>
</organism>
<dbReference type="STRING" id="6290.A0A0N4WS53"/>
<evidence type="ECO:0000313" key="2">
    <source>
        <dbReference type="Proteomes" id="UP000268014"/>
    </source>
</evidence>
<proteinExistence type="predicted"/>
<dbReference type="GO" id="GO:0031012">
    <property type="term" value="C:extracellular matrix"/>
    <property type="evidence" value="ECO:0007669"/>
    <property type="project" value="TreeGrafter"/>
</dbReference>
<sequence length="110" mass="12596">MKEVPKFIASELCELIMKWPVSSSVTPDSVQFLVVQRIAAAICGRLAYIYNQSLCFGEVPVRWKHSIVTPLLKEEPSWNPENYRPVSVTSRFCRLFEKVLKIACQSSLVY</sequence>